<dbReference type="EMBL" id="KN881084">
    <property type="protein sequence ID" value="KIY61045.1"/>
    <property type="molecule type" value="Genomic_DNA"/>
</dbReference>
<evidence type="ECO:0000313" key="1">
    <source>
        <dbReference type="EMBL" id="KIY61045.1"/>
    </source>
</evidence>
<feature type="non-terminal residue" evidence="1">
    <location>
        <position position="1"/>
    </location>
</feature>
<organism evidence="1 2">
    <name type="scientific">Cylindrobasidium torrendii FP15055 ss-10</name>
    <dbReference type="NCBI Taxonomy" id="1314674"/>
    <lineage>
        <taxon>Eukaryota</taxon>
        <taxon>Fungi</taxon>
        <taxon>Dikarya</taxon>
        <taxon>Basidiomycota</taxon>
        <taxon>Agaricomycotina</taxon>
        <taxon>Agaricomycetes</taxon>
        <taxon>Agaricomycetidae</taxon>
        <taxon>Agaricales</taxon>
        <taxon>Marasmiineae</taxon>
        <taxon>Physalacriaceae</taxon>
        <taxon>Cylindrobasidium</taxon>
    </lineage>
</organism>
<dbReference type="AlphaFoldDB" id="A0A0D7ASQ1"/>
<name>A0A0D7ASQ1_9AGAR</name>
<proteinExistence type="predicted"/>
<reference evidence="1 2" key="1">
    <citation type="journal article" date="2015" name="Fungal Genet. Biol.">
        <title>Evolution of novel wood decay mechanisms in Agaricales revealed by the genome sequences of Fistulina hepatica and Cylindrobasidium torrendii.</title>
        <authorList>
            <person name="Floudas D."/>
            <person name="Held B.W."/>
            <person name="Riley R."/>
            <person name="Nagy L.G."/>
            <person name="Koehler G."/>
            <person name="Ransdell A.S."/>
            <person name="Younus H."/>
            <person name="Chow J."/>
            <person name="Chiniquy J."/>
            <person name="Lipzen A."/>
            <person name="Tritt A."/>
            <person name="Sun H."/>
            <person name="Haridas S."/>
            <person name="LaButti K."/>
            <person name="Ohm R.A."/>
            <person name="Kues U."/>
            <person name="Blanchette R.A."/>
            <person name="Grigoriev I.V."/>
            <person name="Minto R.E."/>
            <person name="Hibbett D.S."/>
        </authorList>
    </citation>
    <scope>NUCLEOTIDE SEQUENCE [LARGE SCALE GENOMIC DNA]</scope>
    <source>
        <strain evidence="1 2">FP15055 ss-10</strain>
    </source>
</reference>
<dbReference type="OrthoDB" id="3253907at2759"/>
<dbReference type="STRING" id="1314674.A0A0D7ASQ1"/>
<gene>
    <name evidence="1" type="ORF">CYLTODRAFT_363399</name>
</gene>
<sequence length="122" mass="14157">LGDIMASTLADFKNDEGKKATGKSRFYRIVITKAVYLIWPARCHRVILDDETGEVAEPYLPEELRNTFRKHFNKCIKLDIALSGNKHYKRRQKTVLVLAIWTRVVEGENLLVEDWSSESEVY</sequence>
<accession>A0A0D7ASQ1</accession>
<protein>
    <submittedName>
        <fullName evidence="1">Uncharacterized protein</fullName>
    </submittedName>
</protein>
<dbReference type="Proteomes" id="UP000054007">
    <property type="component" value="Unassembled WGS sequence"/>
</dbReference>
<evidence type="ECO:0000313" key="2">
    <source>
        <dbReference type="Proteomes" id="UP000054007"/>
    </source>
</evidence>
<keyword evidence="2" id="KW-1185">Reference proteome</keyword>